<name>A0A067CXA7_SAPPC</name>
<sequence length="110" mass="12319">MQQSVLPSAVEDVAARAHHGDGHDCSARCKKSRTQARYHRCRDESRTTEMLVEKHMRPLLHARSPMTSLSRAQRAGKAVDNIGQGSTFAPTRSLAMLTDTSRKHLIRARQ</sequence>
<dbReference type="AlphaFoldDB" id="A0A067CXA7"/>
<gene>
    <name evidence="2" type="ORF">SPRG_04284</name>
</gene>
<dbReference type="RefSeq" id="XP_012198273.1">
    <property type="nucleotide sequence ID" value="XM_012342883.1"/>
</dbReference>
<evidence type="ECO:0000313" key="3">
    <source>
        <dbReference type="Proteomes" id="UP000030745"/>
    </source>
</evidence>
<reference evidence="2 3" key="1">
    <citation type="journal article" date="2013" name="PLoS Genet.">
        <title>Distinctive expansion of potential virulence genes in the genome of the oomycete fish pathogen Saprolegnia parasitica.</title>
        <authorList>
            <person name="Jiang R.H."/>
            <person name="de Bruijn I."/>
            <person name="Haas B.J."/>
            <person name="Belmonte R."/>
            <person name="Lobach L."/>
            <person name="Christie J."/>
            <person name="van den Ackerveken G."/>
            <person name="Bottin A."/>
            <person name="Bulone V."/>
            <person name="Diaz-Moreno S.M."/>
            <person name="Dumas B."/>
            <person name="Fan L."/>
            <person name="Gaulin E."/>
            <person name="Govers F."/>
            <person name="Grenville-Briggs L.J."/>
            <person name="Horner N.R."/>
            <person name="Levin J.Z."/>
            <person name="Mammella M."/>
            <person name="Meijer H.J."/>
            <person name="Morris P."/>
            <person name="Nusbaum C."/>
            <person name="Oome S."/>
            <person name="Phillips A.J."/>
            <person name="van Rooyen D."/>
            <person name="Rzeszutek E."/>
            <person name="Saraiva M."/>
            <person name="Secombes C.J."/>
            <person name="Seidl M.F."/>
            <person name="Snel B."/>
            <person name="Stassen J.H."/>
            <person name="Sykes S."/>
            <person name="Tripathy S."/>
            <person name="van den Berg H."/>
            <person name="Vega-Arreguin J.C."/>
            <person name="Wawra S."/>
            <person name="Young S.K."/>
            <person name="Zeng Q."/>
            <person name="Dieguez-Uribeondo J."/>
            <person name="Russ C."/>
            <person name="Tyler B.M."/>
            <person name="van West P."/>
        </authorList>
    </citation>
    <scope>NUCLEOTIDE SEQUENCE [LARGE SCALE GENOMIC DNA]</scope>
    <source>
        <strain evidence="2 3">CBS 223.65</strain>
    </source>
</reference>
<dbReference type="VEuPathDB" id="FungiDB:SPRG_04284"/>
<protein>
    <submittedName>
        <fullName evidence="2">Uncharacterized protein</fullName>
    </submittedName>
</protein>
<proteinExistence type="predicted"/>
<dbReference type="GeneID" id="24126743"/>
<evidence type="ECO:0000256" key="1">
    <source>
        <dbReference type="SAM" id="MobiDB-lite"/>
    </source>
</evidence>
<dbReference type="EMBL" id="KK583199">
    <property type="protein sequence ID" value="KDO31146.1"/>
    <property type="molecule type" value="Genomic_DNA"/>
</dbReference>
<feature type="region of interest" description="Disordered" evidence="1">
    <location>
        <begin position="64"/>
        <end position="87"/>
    </location>
</feature>
<dbReference type="Proteomes" id="UP000030745">
    <property type="component" value="Unassembled WGS sequence"/>
</dbReference>
<organism evidence="2 3">
    <name type="scientific">Saprolegnia parasitica (strain CBS 223.65)</name>
    <dbReference type="NCBI Taxonomy" id="695850"/>
    <lineage>
        <taxon>Eukaryota</taxon>
        <taxon>Sar</taxon>
        <taxon>Stramenopiles</taxon>
        <taxon>Oomycota</taxon>
        <taxon>Saprolegniomycetes</taxon>
        <taxon>Saprolegniales</taxon>
        <taxon>Saprolegniaceae</taxon>
        <taxon>Saprolegnia</taxon>
    </lineage>
</organism>
<accession>A0A067CXA7</accession>
<keyword evidence="3" id="KW-1185">Reference proteome</keyword>
<evidence type="ECO:0000313" key="2">
    <source>
        <dbReference type="EMBL" id="KDO31146.1"/>
    </source>
</evidence>
<dbReference type="KEGG" id="spar:SPRG_04284"/>